<dbReference type="GO" id="GO:0005634">
    <property type="term" value="C:nucleus"/>
    <property type="evidence" value="ECO:0007669"/>
    <property type="project" value="InterPro"/>
</dbReference>
<accession>E4YEA3</accession>
<dbReference type="AlphaFoldDB" id="E4YEA3"/>
<dbReference type="Gene3D" id="3.30.1120.90">
    <property type="entry name" value="Nucleosome assembly protein"/>
    <property type="match status" value="1"/>
</dbReference>
<evidence type="ECO:0000256" key="2">
    <source>
        <dbReference type="RuleBase" id="RU003876"/>
    </source>
</evidence>
<dbReference type="InterPro" id="IPR002164">
    <property type="entry name" value="NAP_family"/>
</dbReference>
<sequence length="221" mass="25441">MPATEEPPMKKMRGDLPTDDASLALLDKVYDVQKELDEVHNKAAEEIVQVEIKFNKLRTPMYEKRAKAIAQIPDFWVTTMLNHPIIAESLAEHDTEILTNLTSIDVVENEDIKSGFSMEFKFKKNPYFKNESITKKVTMNEEGDNILSEISHSIRTVRRTKDMKEICAPEADEGFVSWLQSEVDPEMDDIGNLIKDDLFPTPMEYYNAQIDSDEEDEEECE</sequence>
<dbReference type="PANTHER" id="PTHR11875">
    <property type="entry name" value="TESTIS-SPECIFIC Y-ENCODED PROTEIN"/>
    <property type="match status" value="1"/>
</dbReference>
<comment type="similarity">
    <text evidence="1 2">Belongs to the nucleosome assembly protein (NAP) family.</text>
</comment>
<dbReference type="GO" id="GO:0006334">
    <property type="term" value="P:nucleosome assembly"/>
    <property type="evidence" value="ECO:0007669"/>
    <property type="project" value="InterPro"/>
</dbReference>
<evidence type="ECO:0000313" key="3">
    <source>
        <dbReference type="EMBL" id="CBY33853.1"/>
    </source>
</evidence>
<dbReference type="Gene3D" id="1.20.5.1500">
    <property type="match status" value="1"/>
</dbReference>
<organism evidence="3">
    <name type="scientific">Oikopleura dioica</name>
    <name type="common">Tunicate</name>
    <dbReference type="NCBI Taxonomy" id="34765"/>
    <lineage>
        <taxon>Eukaryota</taxon>
        <taxon>Metazoa</taxon>
        <taxon>Chordata</taxon>
        <taxon>Tunicata</taxon>
        <taxon>Appendicularia</taxon>
        <taxon>Copelata</taxon>
        <taxon>Oikopleuridae</taxon>
        <taxon>Oikopleura</taxon>
    </lineage>
</organism>
<evidence type="ECO:0000256" key="1">
    <source>
        <dbReference type="ARBA" id="ARBA00009947"/>
    </source>
</evidence>
<name>E4YEA3_OIKDI</name>
<dbReference type="SUPFAM" id="SSF143113">
    <property type="entry name" value="NAP-like"/>
    <property type="match status" value="1"/>
</dbReference>
<proteinExistence type="inferred from homology"/>
<dbReference type="Pfam" id="PF00956">
    <property type="entry name" value="NAP"/>
    <property type="match status" value="1"/>
</dbReference>
<dbReference type="EMBL" id="FN654453">
    <property type="protein sequence ID" value="CBY33853.1"/>
    <property type="molecule type" value="Genomic_DNA"/>
</dbReference>
<reference evidence="3" key="1">
    <citation type="journal article" date="2010" name="Science">
        <title>Plasticity of animal genome architecture unmasked by rapid evolution of a pelagic tunicate.</title>
        <authorList>
            <person name="Denoeud F."/>
            <person name="Henriet S."/>
            <person name="Mungpakdee S."/>
            <person name="Aury J.M."/>
            <person name="Da Silva C."/>
            <person name="Brinkmann H."/>
            <person name="Mikhaleva J."/>
            <person name="Olsen L.C."/>
            <person name="Jubin C."/>
            <person name="Canestro C."/>
            <person name="Bouquet J.M."/>
            <person name="Danks G."/>
            <person name="Poulain J."/>
            <person name="Campsteijn C."/>
            <person name="Adamski M."/>
            <person name="Cross I."/>
            <person name="Yadetie F."/>
            <person name="Muffato M."/>
            <person name="Louis A."/>
            <person name="Butcher S."/>
            <person name="Tsagkogeorga G."/>
            <person name="Konrad A."/>
            <person name="Singh S."/>
            <person name="Jensen M.F."/>
            <person name="Cong E.H."/>
            <person name="Eikeseth-Otteraa H."/>
            <person name="Noel B."/>
            <person name="Anthouard V."/>
            <person name="Porcel B.M."/>
            <person name="Kachouri-Lafond R."/>
            <person name="Nishino A."/>
            <person name="Ugolini M."/>
            <person name="Chourrout P."/>
            <person name="Nishida H."/>
            <person name="Aasland R."/>
            <person name="Huzurbazar S."/>
            <person name="Westhof E."/>
            <person name="Delsuc F."/>
            <person name="Lehrach H."/>
            <person name="Reinhardt R."/>
            <person name="Weissenbach J."/>
            <person name="Roy S.W."/>
            <person name="Artiguenave F."/>
            <person name="Postlethwait J.H."/>
            <person name="Manak J.R."/>
            <person name="Thompson E.M."/>
            <person name="Jaillon O."/>
            <person name="Du Pasquier L."/>
            <person name="Boudinot P."/>
            <person name="Liberles D.A."/>
            <person name="Volff J.N."/>
            <person name="Philippe H."/>
            <person name="Lenhard B."/>
            <person name="Roest Crollius H."/>
            <person name="Wincker P."/>
            <person name="Chourrout D."/>
        </authorList>
    </citation>
    <scope>NUCLEOTIDE SEQUENCE [LARGE SCALE GENOMIC DNA]</scope>
</reference>
<gene>
    <name evidence="3" type="ORF">GSOID_T00021807001</name>
</gene>
<dbReference type="Proteomes" id="UP000011014">
    <property type="component" value="Unassembled WGS sequence"/>
</dbReference>
<dbReference type="InterPro" id="IPR037231">
    <property type="entry name" value="NAP-like_sf"/>
</dbReference>
<protein>
    <submittedName>
        <fullName evidence="3">Uncharacterized protein</fullName>
    </submittedName>
</protein>